<feature type="transmembrane region" description="Helical" evidence="1">
    <location>
        <begin position="13"/>
        <end position="35"/>
    </location>
</feature>
<protein>
    <submittedName>
        <fullName evidence="2">Uncharacterized protein</fullName>
    </submittedName>
</protein>
<name>A0A1I7FUZ1_9BACL</name>
<keyword evidence="3" id="KW-1185">Reference proteome</keyword>
<gene>
    <name evidence="2" type="ORF">SAMN05421543_101465</name>
</gene>
<evidence type="ECO:0000256" key="1">
    <source>
        <dbReference type="SAM" id="Phobius"/>
    </source>
</evidence>
<dbReference type="AlphaFoldDB" id="A0A1I7FUZ1"/>
<proteinExistence type="predicted"/>
<reference evidence="3" key="1">
    <citation type="submission" date="2016-10" db="EMBL/GenBank/DDBJ databases">
        <authorList>
            <person name="Varghese N."/>
        </authorList>
    </citation>
    <scope>NUCLEOTIDE SEQUENCE [LARGE SCALE GENOMIC DNA]</scope>
    <source>
        <strain evidence="3">DSM 17980</strain>
    </source>
</reference>
<evidence type="ECO:0000313" key="3">
    <source>
        <dbReference type="Proteomes" id="UP000183508"/>
    </source>
</evidence>
<keyword evidence="1" id="KW-0812">Transmembrane</keyword>
<evidence type="ECO:0000313" key="2">
    <source>
        <dbReference type="EMBL" id="SFU39977.1"/>
    </source>
</evidence>
<organism evidence="2 3">
    <name type="scientific">Alicyclobacillus macrosporangiidus</name>
    <dbReference type="NCBI Taxonomy" id="392015"/>
    <lineage>
        <taxon>Bacteria</taxon>
        <taxon>Bacillati</taxon>
        <taxon>Bacillota</taxon>
        <taxon>Bacilli</taxon>
        <taxon>Bacillales</taxon>
        <taxon>Alicyclobacillaceae</taxon>
        <taxon>Alicyclobacillus</taxon>
    </lineage>
</organism>
<dbReference type="STRING" id="392015.SAMN05421543_101465"/>
<accession>A0A1I7FUZ1</accession>
<keyword evidence="1" id="KW-1133">Transmembrane helix</keyword>
<sequence>MNVGGITVNLWKVVALVVGAVVVVVGIFLGFRLTLPKIDDEKVKSVQAALASTKNAGEIIAHVHDEMNGIVGWNGYEDYKDPESKEWATWELDNYPQIKYELREAQDLLQNGGNEAKLVLRDLDNAIALLDVAKQKHEVTALLYLHRIVSDLGQFAYGHYTDRNPWGYTYTLDGKFVPQVVAFLNQEQK</sequence>
<dbReference type="EMBL" id="FPBV01000001">
    <property type="protein sequence ID" value="SFU39977.1"/>
    <property type="molecule type" value="Genomic_DNA"/>
</dbReference>
<keyword evidence="1" id="KW-0472">Membrane</keyword>
<dbReference type="Proteomes" id="UP000183508">
    <property type="component" value="Unassembled WGS sequence"/>
</dbReference>